<evidence type="ECO:0000256" key="1">
    <source>
        <dbReference type="ARBA" id="ARBA00004496"/>
    </source>
</evidence>
<organism evidence="10 11">
    <name type="scientific">Youxingia wuxianensis</name>
    <dbReference type="NCBI Taxonomy" id="2763678"/>
    <lineage>
        <taxon>Bacteria</taxon>
        <taxon>Bacillati</taxon>
        <taxon>Bacillota</taxon>
        <taxon>Clostridia</taxon>
        <taxon>Eubacteriales</taxon>
        <taxon>Oscillospiraceae</taxon>
        <taxon>Youxingia</taxon>
    </lineage>
</organism>
<evidence type="ECO:0000256" key="5">
    <source>
        <dbReference type="ARBA" id="ARBA00023235"/>
    </source>
</evidence>
<comment type="subunit">
    <text evidence="8">Homotetramer.</text>
</comment>
<dbReference type="SUPFAM" id="SSF51658">
    <property type="entry name" value="Xylose isomerase-like"/>
    <property type="match status" value="1"/>
</dbReference>
<comment type="caution">
    <text evidence="10">The sequence shown here is derived from an EMBL/GenBank/DDBJ whole genome shotgun (WGS) entry which is preliminary data.</text>
</comment>
<accession>A0A926IHI8</accession>
<dbReference type="GO" id="GO:0046872">
    <property type="term" value="F:metal ion binding"/>
    <property type="evidence" value="ECO:0007669"/>
    <property type="project" value="UniProtKB-KW"/>
</dbReference>
<evidence type="ECO:0000256" key="3">
    <source>
        <dbReference type="ARBA" id="ARBA00022490"/>
    </source>
</evidence>
<dbReference type="PRINTS" id="PR00688">
    <property type="entry name" value="XYLOSISMRASE"/>
</dbReference>
<sequence length="309" mass="35165">MKFAGRMNSFIHKGDVDIFQTIEKYRNMKGITHLEFNYPEHIAPNDMQKLIDCIGDMKVNGVATRFKNHFVAGEFTNPNQDICRDAVQLCKDAVDACVQLHGEVLTVWLGFDGFDYAFQIDYEEKWNATIKAYQEVADYANEKGIKVSIEYKPFEPRAFSMIDGIGLTLLALQEINRPNVGVTLDFCHMLMKNESPAYSLALAARNGKLFGLHMNDGYRVMDSGLIFGSVNTPQALEFVYYLKKYNYDGVVFFDSFPFREDAQKEIEMNIEMFNRLSQTVDKIGMDKIAEVVAKQDGVASQGLILEMLK</sequence>
<evidence type="ECO:0000256" key="4">
    <source>
        <dbReference type="ARBA" id="ARBA00022723"/>
    </source>
</evidence>
<dbReference type="InterPro" id="IPR001998">
    <property type="entry name" value="Xylose_isomerase"/>
</dbReference>
<protein>
    <recommendedName>
        <fullName evidence="2 7">Xylose isomerase</fullName>
        <ecNumber evidence="7">5.3.1.5</ecNumber>
    </recommendedName>
</protein>
<reference evidence="10" key="1">
    <citation type="submission" date="2020-08" db="EMBL/GenBank/DDBJ databases">
        <title>Genome public.</title>
        <authorList>
            <person name="Liu C."/>
            <person name="Sun Q."/>
        </authorList>
    </citation>
    <scope>NUCLEOTIDE SEQUENCE</scope>
    <source>
        <strain evidence="10">NSJ-64</strain>
    </source>
</reference>
<dbReference type="Pfam" id="PF01261">
    <property type="entry name" value="AP_endonuc_2"/>
    <property type="match status" value="1"/>
</dbReference>
<evidence type="ECO:0000256" key="7">
    <source>
        <dbReference type="RuleBase" id="RU000609"/>
    </source>
</evidence>
<keyword evidence="7" id="KW-0859">Xylose metabolism</keyword>
<evidence type="ECO:0000259" key="9">
    <source>
        <dbReference type="Pfam" id="PF01261"/>
    </source>
</evidence>
<evidence type="ECO:0000313" key="11">
    <source>
        <dbReference type="Proteomes" id="UP000623678"/>
    </source>
</evidence>
<keyword evidence="6 7" id="KW-0119">Carbohydrate metabolism</keyword>
<evidence type="ECO:0000256" key="8">
    <source>
        <dbReference type="RuleBase" id="RU000610"/>
    </source>
</evidence>
<feature type="domain" description="Xylose isomerase-like TIM barrel" evidence="9">
    <location>
        <begin position="67"/>
        <end position="268"/>
    </location>
</feature>
<dbReference type="InterPro" id="IPR036237">
    <property type="entry name" value="Xyl_isomerase-like_sf"/>
</dbReference>
<dbReference type="GO" id="GO:0042732">
    <property type="term" value="P:D-xylose metabolic process"/>
    <property type="evidence" value="ECO:0007669"/>
    <property type="project" value="UniProtKB-KW"/>
</dbReference>
<dbReference type="Gene3D" id="3.20.20.150">
    <property type="entry name" value="Divalent-metal-dependent TIM barrel enzymes"/>
    <property type="match status" value="1"/>
</dbReference>
<dbReference type="AlphaFoldDB" id="A0A926IHI8"/>
<gene>
    <name evidence="10" type="ORF">H8705_06245</name>
</gene>
<evidence type="ECO:0000256" key="2">
    <source>
        <dbReference type="ARBA" id="ARBA00018232"/>
    </source>
</evidence>
<evidence type="ECO:0000256" key="6">
    <source>
        <dbReference type="ARBA" id="ARBA00023277"/>
    </source>
</evidence>
<comment type="subcellular location">
    <subcellularLocation>
        <location evidence="1 8">Cytoplasm</location>
    </subcellularLocation>
</comment>
<dbReference type="GO" id="GO:0005737">
    <property type="term" value="C:cytoplasm"/>
    <property type="evidence" value="ECO:0007669"/>
    <property type="project" value="UniProtKB-SubCell"/>
</dbReference>
<keyword evidence="5 7" id="KW-0413">Isomerase</keyword>
<name>A0A926IHI8_9FIRM</name>
<dbReference type="InterPro" id="IPR013022">
    <property type="entry name" value="Xyl_isomerase-like_TIM-brl"/>
</dbReference>
<proteinExistence type="inferred from homology"/>
<dbReference type="Proteomes" id="UP000623678">
    <property type="component" value="Unassembled WGS sequence"/>
</dbReference>
<dbReference type="RefSeq" id="WP_262394968.1">
    <property type="nucleotide sequence ID" value="NZ_JACRTD010000004.1"/>
</dbReference>
<keyword evidence="11" id="KW-1185">Reference proteome</keyword>
<dbReference type="GO" id="GO:0009045">
    <property type="term" value="F:xylose isomerase activity"/>
    <property type="evidence" value="ECO:0007669"/>
    <property type="project" value="UniProtKB-EC"/>
</dbReference>
<keyword evidence="4 7" id="KW-0479">Metal-binding</keyword>
<evidence type="ECO:0000313" key="10">
    <source>
        <dbReference type="EMBL" id="MBC8585180.1"/>
    </source>
</evidence>
<comment type="similarity">
    <text evidence="7">Belongs to the xylose isomerase family.</text>
</comment>
<dbReference type="PANTHER" id="PTHR12110">
    <property type="entry name" value="HYDROXYPYRUVATE ISOMERASE"/>
    <property type="match status" value="1"/>
</dbReference>
<comment type="catalytic activity">
    <reaction evidence="7">
        <text>alpha-D-xylose = alpha-D-xylulofuranose</text>
        <dbReference type="Rhea" id="RHEA:22816"/>
        <dbReference type="ChEBI" id="CHEBI:28518"/>
        <dbReference type="ChEBI" id="CHEBI:188998"/>
        <dbReference type="EC" id="5.3.1.5"/>
    </reaction>
</comment>
<dbReference type="PROSITE" id="PS51415">
    <property type="entry name" value="XYLOSE_ISOMERASE"/>
    <property type="match status" value="1"/>
</dbReference>
<dbReference type="PANTHER" id="PTHR12110:SF52">
    <property type="entry name" value="XYLOSE ISOMERASE"/>
    <property type="match status" value="1"/>
</dbReference>
<dbReference type="InterPro" id="IPR050312">
    <property type="entry name" value="IolE/XylAMocC-like"/>
</dbReference>
<keyword evidence="3" id="KW-0963">Cytoplasm</keyword>
<dbReference type="EMBL" id="JACRTD010000004">
    <property type="protein sequence ID" value="MBC8585180.1"/>
    <property type="molecule type" value="Genomic_DNA"/>
</dbReference>
<dbReference type="EC" id="5.3.1.5" evidence="7"/>